<keyword evidence="3 6" id="KW-0658">Purine biosynthesis</keyword>
<dbReference type="InterPro" id="IPR001555">
    <property type="entry name" value="GART_AS"/>
</dbReference>
<name>A0A7C6AEZ6_UNCW3</name>
<feature type="binding site" evidence="6">
    <location>
        <begin position="93"/>
        <end position="96"/>
    </location>
    <ligand>
        <name>(6R)-10-formyltetrahydrofolate</name>
        <dbReference type="ChEBI" id="CHEBI:195366"/>
    </ligand>
</feature>
<evidence type="ECO:0000256" key="6">
    <source>
        <dbReference type="HAMAP-Rule" id="MF_01930"/>
    </source>
</evidence>
<protein>
    <recommendedName>
        <fullName evidence="6">Phosphoribosylglycinamide formyltransferase</fullName>
        <ecNumber evidence="6">2.1.2.2</ecNumber>
    </recommendedName>
    <alternativeName>
        <fullName evidence="6">5'-phosphoribosylglycinamide transformylase</fullName>
    </alternativeName>
    <alternativeName>
        <fullName evidence="6">GAR transformylase</fullName>
        <shortName evidence="6">GART</shortName>
    </alternativeName>
</protein>
<evidence type="ECO:0000256" key="3">
    <source>
        <dbReference type="ARBA" id="ARBA00022755"/>
    </source>
</evidence>
<evidence type="ECO:0000256" key="4">
    <source>
        <dbReference type="ARBA" id="ARBA00038440"/>
    </source>
</evidence>
<dbReference type="NCBIfam" id="TIGR00639">
    <property type="entry name" value="PurN"/>
    <property type="match status" value="1"/>
</dbReference>
<dbReference type="UniPathway" id="UPA00074">
    <property type="reaction ID" value="UER00126"/>
</dbReference>
<dbReference type="HAMAP" id="MF_01930">
    <property type="entry name" value="PurN"/>
    <property type="match status" value="1"/>
</dbReference>
<keyword evidence="2 6" id="KW-0808">Transferase</keyword>
<feature type="active site" description="Proton donor" evidence="6">
    <location>
        <position position="112"/>
    </location>
</feature>
<dbReference type="PANTHER" id="PTHR43369:SF2">
    <property type="entry name" value="PHOSPHORIBOSYLGLYCINAMIDE FORMYLTRANSFERASE"/>
    <property type="match status" value="1"/>
</dbReference>
<dbReference type="GO" id="GO:0006189">
    <property type="term" value="P:'de novo' IMP biosynthetic process"/>
    <property type="evidence" value="ECO:0007669"/>
    <property type="project" value="UniProtKB-UniRule"/>
</dbReference>
<evidence type="ECO:0000256" key="2">
    <source>
        <dbReference type="ARBA" id="ARBA00022679"/>
    </source>
</evidence>
<comment type="pathway">
    <text evidence="1 6">Purine metabolism; IMP biosynthesis via de novo pathway; N(2)-formyl-N(1)-(5-phospho-D-ribosyl)glycinamide from N(1)-(5-phospho-D-ribosyl)glycinamide (10-formyl THF route): step 1/1.</text>
</comment>
<dbReference type="AlphaFoldDB" id="A0A7C6AEZ6"/>
<comment type="function">
    <text evidence="6">Catalyzes the transfer of a formyl group from 10-formyltetrahydrofolate to 5-phospho-ribosyl-glycinamide (GAR), producing 5-phospho-ribosyl-N-formylglycinamide (FGAR) and tetrahydrofolate.</text>
</comment>
<dbReference type="EMBL" id="DTHJ01000004">
    <property type="protein sequence ID" value="HHS62019.1"/>
    <property type="molecule type" value="Genomic_DNA"/>
</dbReference>
<gene>
    <name evidence="6" type="primary">purN</name>
    <name evidence="8" type="ORF">ENV70_00170</name>
</gene>
<dbReference type="InterPro" id="IPR002376">
    <property type="entry name" value="Formyl_transf_N"/>
</dbReference>
<sequence>MNKNIAVLASGRGSNLEAIIKNIEIGKCIANLVLVVSDNPDARALKIARDHNIKALYLDPGPKKTWLLPEYEENYVRVLKEHNVNLVCLAGFMRIIKQPLLNAFPNRILNIHPSLLPAFPGLDVQRKALEYGVKYSGCTVHFVDDTVDGGPIIAQAVVPILDNDTPETLAERILKEEHRIYTEAINLILSGQYQIVGRRVIRVGS</sequence>
<feature type="domain" description="Formyl transferase N-terminal" evidence="7">
    <location>
        <begin position="3"/>
        <end position="185"/>
    </location>
</feature>
<feature type="binding site" evidence="6">
    <location>
        <position position="64"/>
    </location>
    <ligand>
        <name>(6R)-10-formyltetrahydrofolate</name>
        <dbReference type="ChEBI" id="CHEBI:195366"/>
    </ligand>
</feature>
<evidence type="ECO:0000313" key="8">
    <source>
        <dbReference type="EMBL" id="HHS62019.1"/>
    </source>
</evidence>
<comment type="caution">
    <text evidence="8">The sequence shown here is derived from an EMBL/GenBank/DDBJ whole genome shotgun (WGS) entry which is preliminary data.</text>
</comment>
<evidence type="ECO:0000256" key="1">
    <source>
        <dbReference type="ARBA" id="ARBA00005054"/>
    </source>
</evidence>
<feature type="binding site" evidence="6">
    <location>
        <begin position="13"/>
        <end position="15"/>
    </location>
    <ligand>
        <name>N(1)-(5-phospho-beta-D-ribosyl)glycinamide</name>
        <dbReference type="ChEBI" id="CHEBI:143788"/>
    </ligand>
</feature>
<evidence type="ECO:0000259" key="7">
    <source>
        <dbReference type="Pfam" id="PF00551"/>
    </source>
</evidence>
<dbReference type="PANTHER" id="PTHR43369">
    <property type="entry name" value="PHOSPHORIBOSYLGLYCINAMIDE FORMYLTRANSFERASE"/>
    <property type="match status" value="1"/>
</dbReference>
<feature type="site" description="Raises pKa of active site His" evidence="6">
    <location>
        <position position="148"/>
    </location>
</feature>
<dbReference type="PROSITE" id="PS00373">
    <property type="entry name" value="GART"/>
    <property type="match status" value="1"/>
</dbReference>
<dbReference type="InterPro" id="IPR004607">
    <property type="entry name" value="GART"/>
</dbReference>
<proteinExistence type="inferred from homology"/>
<dbReference type="GO" id="GO:0005829">
    <property type="term" value="C:cytosol"/>
    <property type="evidence" value="ECO:0007669"/>
    <property type="project" value="TreeGrafter"/>
</dbReference>
<dbReference type="SUPFAM" id="SSF53328">
    <property type="entry name" value="Formyltransferase"/>
    <property type="match status" value="1"/>
</dbReference>
<reference evidence="8" key="1">
    <citation type="journal article" date="2020" name="mSystems">
        <title>Genome- and Community-Level Interaction Insights into Carbon Utilization and Element Cycling Functions of Hydrothermarchaeota in Hydrothermal Sediment.</title>
        <authorList>
            <person name="Zhou Z."/>
            <person name="Liu Y."/>
            <person name="Xu W."/>
            <person name="Pan J."/>
            <person name="Luo Z.H."/>
            <person name="Li M."/>
        </authorList>
    </citation>
    <scope>NUCLEOTIDE SEQUENCE [LARGE SCALE GENOMIC DNA]</scope>
    <source>
        <strain evidence="8">SpSt-783</strain>
    </source>
</reference>
<dbReference type="GO" id="GO:0004644">
    <property type="term" value="F:phosphoribosylglycinamide formyltransferase activity"/>
    <property type="evidence" value="ECO:0007669"/>
    <property type="project" value="UniProtKB-UniRule"/>
</dbReference>
<organism evidence="8">
    <name type="scientific">candidate division WOR-3 bacterium</name>
    <dbReference type="NCBI Taxonomy" id="2052148"/>
    <lineage>
        <taxon>Bacteria</taxon>
        <taxon>Bacteria division WOR-3</taxon>
    </lineage>
</organism>
<comment type="catalytic activity">
    <reaction evidence="5 6">
        <text>N(1)-(5-phospho-beta-D-ribosyl)glycinamide + (6R)-10-formyltetrahydrofolate = N(2)-formyl-N(1)-(5-phospho-beta-D-ribosyl)glycinamide + (6S)-5,6,7,8-tetrahydrofolate + H(+)</text>
        <dbReference type="Rhea" id="RHEA:15053"/>
        <dbReference type="ChEBI" id="CHEBI:15378"/>
        <dbReference type="ChEBI" id="CHEBI:57453"/>
        <dbReference type="ChEBI" id="CHEBI:143788"/>
        <dbReference type="ChEBI" id="CHEBI:147286"/>
        <dbReference type="ChEBI" id="CHEBI:195366"/>
        <dbReference type="EC" id="2.1.2.2"/>
    </reaction>
</comment>
<dbReference type="CDD" id="cd08645">
    <property type="entry name" value="FMT_core_GART"/>
    <property type="match status" value="1"/>
</dbReference>
<evidence type="ECO:0000256" key="5">
    <source>
        <dbReference type="ARBA" id="ARBA00047664"/>
    </source>
</evidence>
<dbReference type="EC" id="2.1.2.2" evidence="6"/>
<dbReference type="Pfam" id="PF00551">
    <property type="entry name" value="Formyl_trans_N"/>
    <property type="match status" value="1"/>
</dbReference>
<feature type="binding site" evidence="6">
    <location>
        <position position="110"/>
    </location>
    <ligand>
        <name>(6R)-10-formyltetrahydrofolate</name>
        <dbReference type="ChEBI" id="CHEBI:195366"/>
    </ligand>
</feature>
<comment type="similarity">
    <text evidence="4 6">Belongs to the GART family.</text>
</comment>
<accession>A0A7C6AEZ6</accession>
<dbReference type="Gene3D" id="3.40.50.170">
    <property type="entry name" value="Formyl transferase, N-terminal domain"/>
    <property type="match status" value="1"/>
</dbReference>
<dbReference type="InterPro" id="IPR036477">
    <property type="entry name" value="Formyl_transf_N_sf"/>
</dbReference>